<accession>A0A8B6DNW0</accession>
<gene>
    <name evidence="1" type="ORF">MGAL_10B063895</name>
</gene>
<dbReference type="AlphaFoldDB" id="A0A8B6DNW0"/>
<proteinExistence type="predicted"/>
<name>A0A8B6DNW0_MYTGA</name>
<keyword evidence="2" id="KW-1185">Reference proteome</keyword>
<evidence type="ECO:0000313" key="2">
    <source>
        <dbReference type="Proteomes" id="UP000596742"/>
    </source>
</evidence>
<evidence type="ECO:0000313" key="1">
    <source>
        <dbReference type="EMBL" id="VDI21561.1"/>
    </source>
</evidence>
<sequence length="151" mass="17367">MYAIHHKAEYIWDFDDDNNGVFDLIEIERLTKGESVTVCNDKGSKLFSPYPYFGVPETRVLPRVLDKKCATITMLDKKYATITVLDKKCATITMLDKKYATITVLDKKCATITMLDKKYATTTVLDKKYATITVLDKKYMPLFYIPCKTFC</sequence>
<dbReference type="EMBL" id="UYJE01003689">
    <property type="protein sequence ID" value="VDI21561.1"/>
    <property type="molecule type" value="Genomic_DNA"/>
</dbReference>
<dbReference type="OrthoDB" id="408493at2759"/>
<protein>
    <submittedName>
        <fullName evidence="1">Uncharacterized protein</fullName>
    </submittedName>
</protein>
<comment type="caution">
    <text evidence="1">The sequence shown here is derived from an EMBL/GenBank/DDBJ whole genome shotgun (WGS) entry which is preliminary data.</text>
</comment>
<reference evidence="1" key="1">
    <citation type="submission" date="2018-11" db="EMBL/GenBank/DDBJ databases">
        <authorList>
            <person name="Alioto T."/>
            <person name="Alioto T."/>
        </authorList>
    </citation>
    <scope>NUCLEOTIDE SEQUENCE</scope>
</reference>
<organism evidence="1 2">
    <name type="scientific">Mytilus galloprovincialis</name>
    <name type="common">Mediterranean mussel</name>
    <dbReference type="NCBI Taxonomy" id="29158"/>
    <lineage>
        <taxon>Eukaryota</taxon>
        <taxon>Metazoa</taxon>
        <taxon>Spiralia</taxon>
        <taxon>Lophotrochozoa</taxon>
        <taxon>Mollusca</taxon>
        <taxon>Bivalvia</taxon>
        <taxon>Autobranchia</taxon>
        <taxon>Pteriomorphia</taxon>
        <taxon>Mytilida</taxon>
        <taxon>Mytiloidea</taxon>
        <taxon>Mytilidae</taxon>
        <taxon>Mytilinae</taxon>
        <taxon>Mytilus</taxon>
    </lineage>
</organism>
<dbReference type="Proteomes" id="UP000596742">
    <property type="component" value="Unassembled WGS sequence"/>
</dbReference>